<evidence type="ECO:0000313" key="3">
    <source>
        <dbReference type="EMBL" id="ROW00465.1"/>
    </source>
</evidence>
<keyword evidence="2" id="KW-0472">Membrane</keyword>
<comment type="caution">
    <text evidence="3">The sequence shown here is derived from an EMBL/GenBank/DDBJ whole genome shotgun (WGS) entry which is preliminary data.</text>
</comment>
<evidence type="ECO:0000313" key="4">
    <source>
        <dbReference type="Proteomes" id="UP000285146"/>
    </source>
</evidence>
<dbReference type="EMBL" id="LKEB01000056">
    <property type="protein sequence ID" value="ROW00465.1"/>
    <property type="molecule type" value="Genomic_DNA"/>
</dbReference>
<reference evidence="3 4" key="1">
    <citation type="submission" date="2015-09" db="EMBL/GenBank/DDBJ databases">
        <title>Host preference determinants of Valsa canker pathogens revealed by comparative genomics.</title>
        <authorList>
            <person name="Yin Z."/>
            <person name="Huang L."/>
        </authorList>
    </citation>
    <scope>NUCLEOTIDE SEQUENCE [LARGE SCALE GENOMIC DNA]</scope>
    <source>
        <strain evidence="3 4">SXYLt</strain>
    </source>
</reference>
<dbReference type="OrthoDB" id="3687641at2759"/>
<accession>A0A423WAS9</accession>
<proteinExistence type="predicted"/>
<evidence type="ECO:0000256" key="2">
    <source>
        <dbReference type="SAM" id="Phobius"/>
    </source>
</evidence>
<organism evidence="3 4">
    <name type="scientific">Cytospora leucostoma</name>
    <dbReference type="NCBI Taxonomy" id="1230097"/>
    <lineage>
        <taxon>Eukaryota</taxon>
        <taxon>Fungi</taxon>
        <taxon>Dikarya</taxon>
        <taxon>Ascomycota</taxon>
        <taxon>Pezizomycotina</taxon>
        <taxon>Sordariomycetes</taxon>
        <taxon>Sordariomycetidae</taxon>
        <taxon>Diaporthales</taxon>
        <taxon>Cytosporaceae</taxon>
        <taxon>Cytospora</taxon>
    </lineage>
</organism>
<keyword evidence="2" id="KW-0812">Transmembrane</keyword>
<keyword evidence="2" id="KW-1133">Transmembrane helix</keyword>
<protein>
    <submittedName>
        <fullName evidence="3">Uncharacterized protein</fullName>
    </submittedName>
</protein>
<evidence type="ECO:0000256" key="1">
    <source>
        <dbReference type="SAM" id="MobiDB-lite"/>
    </source>
</evidence>
<feature type="transmembrane region" description="Helical" evidence="2">
    <location>
        <begin position="49"/>
        <end position="69"/>
    </location>
</feature>
<dbReference type="AlphaFoldDB" id="A0A423WAS9"/>
<name>A0A423WAS9_9PEZI</name>
<gene>
    <name evidence="3" type="ORF">VPNG_07909</name>
</gene>
<dbReference type="Proteomes" id="UP000285146">
    <property type="component" value="Unassembled WGS sequence"/>
</dbReference>
<dbReference type="InParanoid" id="A0A423WAS9"/>
<keyword evidence="4" id="KW-1185">Reference proteome</keyword>
<feature type="region of interest" description="Disordered" evidence="1">
    <location>
        <begin position="168"/>
        <end position="187"/>
    </location>
</feature>
<sequence>MDLHSVDKETLQEPLDILENGNLLLDYDGSSAEARQPSSSSKLAYERRISLYINVILAITLLCCIPIILNRQCECSSDLERYYYYCRDSRTPSFLVLTPVANLGNLSPALEATKPGSHITQFNHTRWSPYNPDSGYPLEYIDGNWSNLLRMGLMGLSEEELIRSGASLTSAHSERGMAGDAGSKTAA</sequence>